<keyword evidence="2" id="KW-1185">Reference proteome</keyword>
<evidence type="ECO:0000313" key="2">
    <source>
        <dbReference type="Proteomes" id="UP000789396"/>
    </source>
</evidence>
<evidence type="ECO:0000313" key="1">
    <source>
        <dbReference type="EMBL" id="CAG8786279.1"/>
    </source>
</evidence>
<dbReference type="AlphaFoldDB" id="A0A9N9JLA7"/>
<proteinExistence type="predicted"/>
<feature type="non-terminal residue" evidence="1">
    <location>
        <position position="1"/>
    </location>
</feature>
<name>A0A9N9JLA7_9GLOM</name>
<gene>
    <name evidence="1" type="ORF">RFULGI_LOCUS16289</name>
</gene>
<dbReference type="EMBL" id="CAJVPZ010056924">
    <property type="protein sequence ID" value="CAG8786279.1"/>
    <property type="molecule type" value="Genomic_DNA"/>
</dbReference>
<dbReference type="Proteomes" id="UP000789396">
    <property type="component" value="Unassembled WGS sequence"/>
</dbReference>
<comment type="caution">
    <text evidence="1">The sequence shown here is derived from an EMBL/GenBank/DDBJ whole genome shotgun (WGS) entry which is preliminary data.</text>
</comment>
<feature type="non-terminal residue" evidence="1">
    <location>
        <position position="43"/>
    </location>
</feature>
<reference evidence="1" key="1">
    <citation type="submission" date="2021-06" db="EMBL/GenBank/DDBJ databases">
        <authorList>
            <person name="Kallberg Y."/>
            <person name="Tangrot J."/>
            <person name="Rosling A."/>
        </authorList>
    </citation>
    <scope>NUCLEOTIDE SEQUENCE</scope>
    <source>
        <strain evidence="1">IN212</strain>
    </source>
</reference>
<protein>
    <submittedName>
        <fullName evidence="1">13178_t:CDS:1</fullName>
    </submittedName>
</protein>
<sequence>LDKVITTVSKFLKEHNSNNKEKKDTYHILNALSKKLAAVKSSD</sequence>
<accession>A0A9N9JLA7</accession>
<organism evidence="1 2">
    <name type="scientific">Racocetra fulgida</name>
    <dbReference type="NCBI Taxonomy" id="60492"/>
    <lineage>
        <taxon>Eukaryota</taxon>
        <taxon>Fungi</taxon>
        <taxon>Fungi incertae sedis</taxon>
        <taxon>Mucoromycota</taxon>
        <taxon>Glomeromycotina</taxon>
        <taxon>Glomeromycetes</taxon>
        <taxon>Diversisporales</taxon>
        <taxon>Gigasporaceae</taxon>
        <taxon>Racocetra</taxon>
    </lineage>
</organism>